<dbReference type="Pfam" id="PF19026">
    <property type="entry name" value="UBA_HYPK"/>
    <property type="match status" value="1"/>
</dbReference>
<feature type="domain" description="NAC-A/B" evidence="6">
    <location>
        <begin position="46"/>
        <end position="111"/>
    </location>
</feature>
<dbReference type="RefSeq" id="XP_007872470.1">
    <property type="nucleotide sequence ID" value="XM_007874279.1"/>
</dbReference>
<feature type="region of interest" description="Disordered" evidence="5">
    <location>
        <begin position="1"/>
        <end position="39"/>
    </location>
</feature>
<dbReference type="eggNOG" id="KOG2239">
    <property type="taxonomic scope" value="Eukaryota"/>
</dbReference>
<reference evidence="8" key="1">
    <citation type="journal article" date="2016" name="Nat. Commun.">
        <title>Genome analysis of three Pneumocystis species reveals adaptation mechanisms to life exclusively in mammalian hosts.</title>
        <authorList>
            <person name="Ma L."/>
            <person name="Chen Z."/>
            <person name="Huang D.W."/>
            <person name="Kutty G."/>
            <person name="Ishihara M."/>
            <person name="Wang H."/>
            <person name="Abouelleil A."/>
            <person name="Bishop L."/>
            <person name="Davey E."/>
            <person name="Deng R."/>
            <person name="Deng X."/>
            <person name="Fan L."/>
            <person name="Fantoni G."/>
            <person name="Fitzgerald M."/>
            <person name="Gogineni E."/>
            <person name="Goldberg J.M."/>
            <person name="Handley G."/>
            <person name="Hu X."/>
            <person name="Huber C."/>
            <person name="Jiao X."/>
            <person name="Jones K."/>
            <person name="Levin J.Z."/>
            <person name="Liu Y."/>
            <person name="Macdonald P."/>
            <person name="Melnikov A."/>
            <person name="Raley C."/>
            <person name="Sassi M."/>
            <person name="Sherman B.T."/>
            <person name="Song X."/>
            <person name="Sykes S."/>
            <person name="Tran B."/>
            <person name="Walsh L."/>
            <person name="Xia Y."/>
            <person name="Yang J."/>
            <person name="Young S."/>
            <person name="Zeng Q."/>
            <person name="Zheng X."/>
            <person name="Stephens R."/>
            <person name="Nusbaum C."/>
            <person name="Birren B.W."/>
            <person name="Azadi P."/>
            <person name="Lempicki R.A."/>
            <person name="Cuomo C.A."/>
            <person name="Kovacs J.A."/>
        </authorList>
    </citation>
    <scope>NUCLEOTIDE SEQUENCE [LARGE SCALE GENOMIC DNA]</scope>
    <source>
        <strain evidence="8">B123</strain>
    </source>
</reference>
<accession>M7NUI9</accession>
<gene>
    <name evidence="7" type="ORF">PNEG_00575</name>
</gene>
<organism evidence="7 8">
    <name type="scientific">Pneumocystis murina (strain B123)</name>
    <name type="common">Mouse pneumocystis pneumonia agent</name>
    <name type="synonym">Pneumocystis carinii f. sp. muris</name>
    <dbReference type="NCBI Taxonomy" id="1069680"/>
    <lineage>
        <taxon>Eukaryota</taxon>
        <taxon>Fungi</taxon>
        <taxon>Dikarya</taxon>
        <taxon>Ascomycota</taxon>
        <taxon>Taphrinomycotina</taxon>
        <taxon>Pneumocystomycetes</taxon>
        <taxon>Pneumocystaceae</taxon>
        <taxon>Pneumocystis</taxon>
    </lineage>
</organism>
<dbReference type="PANTHER" id="PTHR21713">
    <property type="entry name" value="NASCENT POLYPEPTIDE ASSOCIATED COMPLEX ALPHA SUBUNIT-RELATED"/>
    <property type="match status" value="1"/>
</dbReference>
<protein>
    <recommendedName>
        <fullName evidence="3">Nascent polypeptide-associated complex subunit alpha</fullName>
    </recommendedName>
    <alternativeName>
        <fullName evidence="4">Alpha-NAC</fullName>
    </alternativeName>
</protein>
<dbReference type="CDD" id="cd14358">
    <property type="entry name" value="UBA_NAC_euk"/>
    <property type="match status" value="1"/>
</dbReference>
<dbReference type="Pfam" id="PF01849">
    <property type="entry name" value="NAC"/>
    <property type="match status" value="1"/>
</dbReference>
<name>M7NUI9_PNEMU</name>
<evidence type="ECO:0000256" key="2">
    <source>
        <dbReference type="ARBA" id="ARBA00009882"/>
    </source>
</evidence>
<dbReference type="AlphaFoldDB" id="M7NUI9"/>
<dbReference type="PIRSF" id="PIRSF015901">
    <property type="entry name" value="NAC_alpha"/>
    <property type="match status" value="1"/>
</dbReference>
<dbReference type="GO" id="GO:0005854">
    <property type="term" value="C:nascent polypeptide-associated complex"/>
    <property type="evidence" value="ECO:0007669"/>
    <property type="project" value="InterPro"/>
</dbReference>
<dbReference type="STRING" id="1069680.M7NUI9"/>
<dbReference type="FunFam" id="1.10.8.10:FF:000006">
    <property type="entry name" value="Putative nascent polypeptide-associated complex subunit alpha"/>
    <property type="match status" value="1"/>
</dbReference>
<feature type="compositionally biased region" description="Basic residues" evidence="5">
    <location>
        <begin position="1"/>
        <end position="11"/>
    </location>
</feature>
<dbReference type="Gene3D" id="2.20.70.30">
    <property type="entry name" value="Nascent polypeptide-associated complex domain"/>
    <property type="match status" value="1"/>
</dbReference>
<evidence type="ECO:0000313" key="8">
    <source>
        <dbReference type="Proteomes" id="UP000011958"/>
    </source>
</evidence>
<dbReference type="OMA" id="SQKMIFA"/>
<evidence type="ECO:0000313" key="7">
    <source>
        <dbReference type="EMBL" id="EMR10972.1"/>
    </source>
</evidence>
<dbReference type="OrthoDB" id="1875589at2759"/>
<sequence length="195" mass="21532">MVRAKNHNTHRKNVEIENDTSSSSLSSSPDTKTNDMTVDSNTQVFSRLEAKARKQILKHGLKQVSGVVRVTLSRPKNILILICNPEVYKHPNSNTYIVFGQVKIEDISSQEQLNAAQQLAHSTIQNTKESIISCTTANSKEASSIEEVIDLDETGLQSKDIELVMDQTKVSRSQAIKALKENNGDIVNAIMSIAI</sequence>
<evidence type="ECO:0000256" key="4">
    <source>
        <dbReference type="ARBA" id="ARBA00030300"/>
    </source>
</evidence>
<dbReference type="PROSITE" id="PS51151">
    <property type="entry name" value="NAC_AB"/>
    <property type="match status" value="1"/>
</dbReference>
<comment type="caution">
    <text evidence="7">The sequence shown here is derived from an EMBL/GenBank/DDBJ whole genome shotgun (WGS) entry which is preliminary data.</text>
</comment>
<dbReference type="InterPro" id="IPR016641">
    <property type="entry name" value="EGD2/NACA0like"/>
</dbReference>
<dbReference type="VEuPathDB" id="FungiDB:PNEG_00575"/>
<evidence type="ECO:0000256" key="1">
    <source>
        <dbReference type="ARBA" id="ARBA00004496"/>
    </source>
</evidence>
<dbReference type="Gene3D" id="1.10.8.10">
    <property type="entry name" value="DNA helicase RuvA subunit, C-terminal domain"/>
    <property type="match status" value="1"/>
</dbReference>
<evidence type="ECO:0000256" key="3">
    <source>
        <dbReference type="ARBA" id="ARBA00014437"/>
    </source>
</evidence>
<evidence type="ECO:0000259" key="6">
    <source>
        <dbReference type="PROSITE" id="PS51151"/>
    </source>
</evidence>
<dbReference type="InterPro" id="IPR038187">
    <property type="entry name" value="NAC_A/B_dom_sf"/>
</dbReference>
<dbReference type="GeneID" id="19894273"/>
<dbReference type="SMART" id="SM01407">
    <property type="entry name" value="NAC"/>
    <property type="match status" value="1"/>
</dbReference>
<dbReference type="HOGENOM" id="CLU_057806_2_1_1"/>
<evidence type="ECO:0000256" key="5">
    <source>
        <dbReference type="SAM" id="MobiDB-lite"/>
    </source>
</evidence>
<dbReference type="InterPro" id="IPR044034">
    <property type="entry name" value="NAC-like_UBA"/>
</dbReference>
<dbReference type="CDD" id="cd22054">
    <property type="entry name" value="NAC_NACA"/>
    <property type="match status" value="1"/>
</dbReference>
<proteinExistence type="inferred from homology"/>
<comment type="subcellular location">
    <subcellularLocation>
        <location evidence="1">Cytoplasm</location>
    </subcellularLocation>
</comment>
<comment type="similarity">
    <text evidence="2">Belongs to the NAC-alpha family.</text>
</comment>
<dbReference type="Proteomes" id="UP000011958">
    <property type="component" value="Unassembled WGS sequence"/>
</dbReference>
<dbReference type="EMBL" id="AFWA02000002">
    <property type="protein sequence ID" value="EMR10972.1"/>
    <property type="molecule type" value="Genomic_DNA"/>
</dbReference>
<keyword evidence="8" id="KW-1185">Reference proteome</keyword>
<feature type="compositionally biased region" description="Polar residues" evidence="5">
    <location>
        <begin position="29"/>
        <end position="39"/>
    </location>
</feature>
<dbReference type="InterPro" id="IPR002715">
    <property type="entry name" value="Nas_poly-pep-assoc_cplx_dom"/>
</dbReference>